<dbReference type="AlphaFoldDB" id="A0A212RK28"/>
<organism evidence="2 3">
    <name type="scientific">Thermoflexus hugenholtzii JAD2</name>
    <dbReference type="NCBI Taxonomy" id="877466"/>
    <lineage>
        <taxon>Bacteria</taxon>
        <taxon>Bacillati</taxon>
        <taxon>Chloroflexota</taxon>
        <taxon>Thermoflexia</taxon>
        <taxon>Thermoflexales</taxon>
        <taxon>Thermoflexaceae</taxon>
        <taxon>Thermoflexus</taxon>
    </lineage>
</organism>
<gene>
    <name evidence="2" type="ORF">SAMN02746019_00016500</name>
</gene>
<name>A0A212RK28_9CHLR</name>
<keyword evidence="3" id="KW-1185">Reference proteome</keyword>
<feature type="transmembrane region" description="Helical" evidence="1">
    <location>
        <begin position="12"/>
        <end position="34"/>
    </location>
</feature>
<keyword evidence="1" id="KW-0472">Membrane</keyword>
<accession>A0A212RK28</accession>
<dbReference type="EMBL" id="FYEK01000066">
    <property type="protein sequence ID" value="SNB72784.1"/>
    <property type="molecule type" value="Genomic_DNA"/>
</dbReference>
<keyword evidence="1" id="KW-0812">Transmembrane</keyword>
<proteinExistence type="predicted"/>
<protein>
    <submittedName>
        <fullName evidence="2">Uncharacterized protein</fullName>
    </submittedName>
</protein>
<evidence type="ECO:0000313" key="3">
    <source>
        <dbReference type="Proteomes" id="UP000197025"/>
    </source>
</evidence>
<evidence type="ECO:0000256" key="1">
    <source>
        <dbReference type="SAM" id="Phobius"/>
    </source>
</evidence>
<dbReference type="Proteomes" id="UP000197025">
    <property type="component" value="Unassembled WGS sequence"/>
</dbReference>
<dbReference type="RefSeq" id="WP_159461739.1">
    <property type="nucleotide sequence ID" value="NZ_FYEK01000066.1"/>
</dbReference>
<keyword evidence="1" id="KW-1133">Transmembrane helix</keyword>
<evidence type="ECO:0000313" key="2">
    <source>
        <dbReference type="EMBL" id="SNB72784.1"/>
    </source>
</evidence>
<dbReference type="InParanoid" id="A0A212RK28"/>
<sequence length="47" mass="5486">MEKEQIPLGQMIFDELFLLFLLSLVISLILYNIWGLLDLLRTPLLVP</sequence>
<reference evidence="3" key="1">
    <citation type="submission" date="2017-06" db="EMBL/GenBank/DDBJ databases">
        <authorList>
            <person name="Varghese N."/>
            <person name="Submissions S."/>
        </authorList>
    </citation>
    <scope>NUCLEOTIDE SEQUENCE [LARGE SCALE GENOMIC DNA]</scope>
    <source>
        <strain evidence="3">JAD2</strain>
    </source>
</reference>